<organism evidence="1 2">
    <name type="scientific">Volvox africanus</name>
    <dbReference type="NCBI Taxonomy" id="51714"/>
    <lineage>
        <taxon>Eukaryota</taxon>
        <taxon>Viridiplantae</taxon>
        <taxon>Chlorophyta</taxon>
        <taxon>core chlorophytes</taxon>
        <taxon>Chlorophyceae</taxon>
        <taxon>CS clade</taxon>
        <taxon>Chlamydomonadales</taxon>
        <taxon>Volvocaceae</taxon>
        <taxon>Volvox</taxon>
    </lineage>
</organism>
<dbReference type="Gene3D" id="2.40.480.10">
    <property type="entry name" value="Allene oxide cyclase-like"/>
    <property type="match status" value="1"/>
</dbReference>
<reference evidence="1 2" key="1">
    <citation type="journal article" date="2023" name="IScience">
        <title>Expanded male sex-determining region conserved during the evolution of homothallism in the green alga Volvox.</title>
        <authorList>
            <person name="Yamamoto K."/>
            <person name="Matsuzaki R."/>
            <person name="Mahakham W."/>
            <person name="Heman W."/>
            <person name="Sekimoto H."/>
            <person name="Kawachi M."/>
            <person name="Minakuchi Y."/>
            <person name="Toyoda A."/>
            <person name="Nozaki H."/>
        </authorList>
    </citation>
    <scope>NUCLEOTIDE SEQUENCE [LARGE SCALE GENOMIC DNA]</scope>
    <source>
        <strain evidence="1 2">NIES-4468</strain>
    </source>
</reference>
<evidence type="ECO:0000313" key="1">
    <source>
        <dbReference type="EMBL" id="GLI71427.1"/>
    </source>
</evidence>
<evidence type="ECO:0000313" key="2">
    <source>
        <dbReference type="Proteomes" id="UP001165090"/>
    </source>
</evidence>
<dbReference type="InterPro" id="IPR044859">
    <property type="entry name" value="Allene_oxi_cyc_Dirigent"/>
</dbReference>
<name>A0ABQ5SN79_9CHLO</name>
<dbReference type="Proteomes" id="UP001165090">
    <property type="component" value="Unassembled WGS sequence"/>
</dbReference>
<dbReference type="EMBL" id="BSDZ01000112">
    <property type="protein sequence ID" value="GLI71427.1"/>
    <property type="molecule type" value="Genomic_DNA"/>
</dbReference>
<comment type="caution">
    <text evidence="1">The sequence shown here is derived from an EMBL/GenBank/DDBJ whole genome shotgun (WGS) entry which is preliminary data.</text>
</comment>
<gene>
    <name evidence="1" type="ORF">VaNZ11_016641</name>
</gene>
<keyword evidence="2" id="KW-1185">Reference proteome</keyword>
<feature type="non-terminal residue" evidence="1">
    <location>
        <position position="1"/>
    </location>
</feature>
<sequence length="220" mass="22954">LISWTFHSPCPPVPLTLANQYTTLLSSHVKLSSNCNLIGMIRLKHSNLAVFIVVVVSSSYICSAAKLSPPPDRRKPDYCKKKFDAVAVPTAGSFIFSDGLKAGSAFSFGLGLFLPPNNQSVGNVYGQGTVIVVSLSGTTTSPGLNTPPQTSVVSFVNFNVVSPVGQIASQGIWDDKLNATCSFPVTGGTGVYTGAAGALDMLVIGPSTYLFSVTLTKASC</sequence>
<evidence type="ECO:0008006" key="3">
    <source>
        <dbReference type="Google" id="ProtNLM"/>
    </source>
</evidence>
<proteinExistence type="predicted"/>
<protein>
    <recommendedName>
        <fullName evidence="3">Dirigent protein</fullName>
    </recommendedName>
</protein>
<accession>A0ABQ5SN79</accession>